<sequence>MNIAWFIVMTIVIIIGQIFVFDRWGLTKIHYRRSFSKEAVFTGESIEMVDEIANKKLLPVPWLRLESKIDANLQFQKRSNLDNEVHAGGDFHRTLFSLMPYQQVRRRQMLTCQKRGHYRFETVSLTTGDIFGFGQVFKSVPSKAEIIVYPRLVSIDDIPLPTHSWLGDVVVRRWIMEDPFLIAGVREYSAGDPLNTINWKATARAQAMQVSQKDFSADHHLMIYVNFNQTEDIWRPIVDEPLMEKAISYAASIAQYALDNGIDTGFGCNSYFNEMDKQPIRIDPANGGQHLLYLLETMAKLKIGSSTYFDFFLKDELEREIEGTDILIITAIVTKKMNEYIKQLEARGNSVEILELGPQDVDQNGVAPGRREPSRLST</sequence>
<dbReference type="EMBL" id="BORB01000002">
    <property type="protein sequence ID" value="GIN56114.1"/>
    <property type="molecule type" value="Genomic_DNA"/>
</dbReference>
<feature type="domain" description="DUF58" evidence="2">
    <location>
        <begin position="185"/>
        <end position="347"/>
    </location>
</feature>
<keyword evidence="1" id="KW-0472">Membrane</keyword>
<feature type="transmembrane region" description="Helical" evidence="1">
    <location>
        <begin position="6"/>
        <end position="26"/>
    </location>
</feature>
<evidence type="ECO:0000256" key="1">
    <source>
        <dbReference type="SAM" id="Phobius"/>
    </source>
</evidence>
<organism evidence="3 4">
    <name type="scientific">Lederbergia ruris</name>
    <dbReference type="NCBI Taxonomy" id="217495"/>
    <lineage>
        <taxon>Bacteria</taxon>
        <taxon>Bacillati</taxon>
        <taxon>Bacillota</taxon>
        <taxon>Bacilli</taxon>
        <taxon>Bacillales</taxon>
        <taxon>Bacillaceae</taxon>
        <taxon>Lederbergia</taxon>
    </lineage>
</organism>
<name>A0ABQ4KFA0_9BACI</name>
<gene>
    <name evidence="3" type="ORF">J8TS2_04330</name>
</gene>
<comment type="caution">
    <text evidence="3">The sequence shown here is derived from an EMBL/GenBank/DDBJ whole genome shotgun (WGS) entry which is preliminary data.</text>
</comment>
<dbReference type="InterPro" id="IPR002881">
    <property type="entry name" value="DUF58"/>
</dbReference>
<dbReference type="Proteomes" id="UP000679950">
    <property type="component" value="Unassembled WGS sequence"/>
</dbReference>
<protein>
    <recommendedName>
        <fullName evidence="2">DUF58 domain-containing protein</fullName>
    </recommendedName>
</protein>
<dbReference type="Pfam" id="PF01882">
    <property type="entry name" value="DUF58"/>
    <property type="match status" value="1"/>
</dbReference>
<evidence type="ECO:0000259" key="2">
    <source>
        <dbReference type="Pfam" id="PF01882"/>
    </source>
</evidence>
<evidence type="ECO:0000313" key="3">
    <source>
        <dbReference type="EMBL" id="GIN56114.1"/>
    </source>
</evidence>
<dbReference type="PANTHER" id="PTHR34351:SF2">
    <property type="entry name" value="DUF58 DOMAIN-CONTAINING PROTEIN"/>
    <property type="match status" value="1"/>
</dbReference>
<keyword evidence="1" id="KW-1133">Transmembrane helix</keyword>
<accession>A0ABQ4KFA0</accession>
<proteinExistence type="predicted"/>
<keyword evidence="1" id="KW-0812">Transmembrane</keyword>
<evidence type="ECO:0000313" key="4">
    <source>
        <dbReference type="Proteomes" id="UP000679950"/>
    </source>
</evidence>
<keyword evidence="4" id="KW-1185">Reference proteome</keyword>
<dbReference type="RefSeq" id="WP_212965239.1">
    <property type="nucleotide sequence ID" value="NZ_BORB01000002.1"/>
</dbReference>
<dbReference type="PANTHER" id="PTHR34351">
    <property type="entry name" value="SLR1927 PROTEIN-RELATED"/>
    <property type="match status" value="1"/>
</dbReference>
<reference evidence="3 4" key="1">
    <citation type="submission" date="2021-03" db="EMBL/GenBank/DDBJ databases">
        <title>Antimicrobial resistance genes in bacteria isolated from Japanese honey, and their potential for conferring macrolide and lincosamide resistance in the American foulbrood pathogen Paenibacillus larvae.</title>
        <authorList>
            <person name="Okamoto M."/>
            <person name="Kumagai M."/>
            <person name="Kanamori H."/>
            <person name="Takamatsu D."/>
        </authorList>
    </citation>
    <scope>NUCLEOTIDE SEQUENCE [LARGE SCALE GENOMIC DNA]</scope>
    <source>
        <strain evidence="3 4">J8TS2</strain>
    </source>
</reference>